<evidence type="ECO:0008006" key="4">
    <source>
        <dbReference type="Google" id="ProtNLM"/>
    </source>
</evidence>
<dbReference type="AlphaFoldDB" id="A0A2R8BH29"/>
<dbReference type="Proteomes" id="UP000244880">
    <property type="component" value="Unassembled WGS sequence"/>
</dbReference>
<protein>
    <recommendedName>
        <fullName evidence="4">Dihydroorotate dehydrogenase</fullName>
    </recommendedName>
</protein>
<feature type="transmembrane region" description="Helical" evidence="1">
    <location>
        <begin position="47"/>
        <end position="72"/>
    </location>
</feature>
<name>A0A2R8BH29_9RHOB</name>
<accession>A0A2R8BH29</accession>
<keyword evidence="1" id="KW-1133">Transmembrane helix</keyword>
<sequence>MMDLDALLAGAKNPPAPDALMGRVLEDALKEQPLPTLRETPTMMQQVLAVLGGWQGMGGLVAATCAGLWIGISPPTNLPDGLISLLGSDTGTAAVFTQQEPELGSFGWDLEES</sequence>
<keyword evidence="1" id="KW-0812">Transmembrane</keyword>
<gene>
    <name evidence="2" type="ORF">ASD8599_03036</name>
</gene>
<organism evidence="2 3">
    <name type="scientific">Ascidiaceihabitans donghaensis</name>
    <dbReference type="NCBI Taxonomy" id="1510460"/>
    <lineage>
        <taxon>Bacteria</taxon>
        <taxon>Pseudomonadati</taxon>
        <taxon>Pseudomonadota</taxon>
        <taxon>Alphaproteobacteria</taxon>
        <taxon>Rhodobacterales</taxon>
        <taxon>Paracoccaceae</taxon>
        <taxon>Ascidiaceihabitans</taxon>
    </lineage>
</organism>
<evidence type="ECO:0000256" key="1">
    <source>
        <dbReference type="SAM" id="Phobius"/>
    </source>
</evidence>
<dbReference type="EMBL" id="OMOR01000001">
    <property type="protein sequence ID" value="SPH22292.1"/>
    <property type="molecule type" value="Genomic_DNA"/>
</dbReference>
<evidence type="ECO:0000313" key="2">
    <source>
        <dbReference type="EMBL" id="SPH22292.1"/>
    </source>
</evidence>
<evidence type="ECO:0000313" key="3">
    <source>
        <dbReference type="Proteomes" id="UP000244880"/>
    </source>
</evidence>
<reference evidence="2 3" key="1">
    <citation type="submission" date="2018-03" db="EMBL/GenBank/DDBJ databases">
        <authorList>
            <person name="Keele B.F."/>
        </authorList>
    </citation>
    <scope>NUCLEOTIDE SEQUENCE [LARGE SCALE GENOMIC DNA]</scope>
    <source>
        <strain evidence="2 3">CECT 8599</strain>
    </source>
</reference>
<keyword evidence="3" id="KW-1185">Reference proteome</keyword>
<keyword evidence="1" id="KW-0472">Membrane</keyword>
<proteinExistence type="predicted"/>